<keyword evidence="1" id="KW-0539">Nucleus</keyword>
<feature type="domain" description="HMG box" evidence="3">
    <location>
        <begin position="83"/>
        <end position="148"/>
    </location>
</feature>
<name>A0AAD5T672_9FUNG</name>
<keyword evidence="1" id="KW-0238">DNA-binding</keyword>
<dbReference type="PROSITE" id="PS50118">
    <property type="entry name" value="HMG_BOX_2"/>
    <property type="match status" value="1"/>
</dbReference>
<reference evidence="4" key="1">
    <citation type="submission" date="2020-05" db="EMBL/GenBank/DDBJ databases">
        <title>Phylogenomic resolution of chytrid fungi.</title>
        <authorList>
            <person name="Stajich J.E."/>
            <person name="Amses K."/>
            <person name="Simmons R."/>
            <person name="Seto K."/>
            <person name="Myers J."/>
            <person name="Bonds A."/>
            <person name="Quandt C.A."/>
            <person name="Barry K."/>
            <person name="Liu P."/>
            <person name="Grigoriev I."/>
            <person name="Longcore J.E."/>
            <person name="James T.Y."/>
        </authorList>
    </citation>
    <scope>NUCLEOTIDE SEQUENCE</scope>
    <source>
        <strain evidence="4">JEL0513</strain>
    </source>
</reference>
<comment type="caution">
    <text evidence="4">The sequence shown here is derived from an EMBL/GenBank/DDBJ whole genome shotgun (WGS) entry which is preliminary data.</text>
</comment>
<evidence type="ECO:0000256" key="2">
    <source>
        <dbReference type="SAM" id="MobiDB-lite"/>
    </source>
</evidence>
<organism evidence="4 5">
    <name type="scientific">Physocladia obscura</name>
    <dbReference type="NCBI Taxonomy" id="109957"/>
    <lineage>
        <taxon>Eukaryota</taxon>
        <taxon>Fungi</taxon>
        <taxon>Fungi incertae sedis</taxon>
        <taxon>Chytridiomycota</taxon>
        <taxon>Chytridiomycota incertae sedis</taxon>
        <taxon>Chytridiomycetes</taxon>
        <taxon>Chytridiales</taxon>
        <taxon>Chytriomycetaceae</taxon>
        <taxon>Physocladia</taxon>
    </lineage>
</organism>
<dbReference type="GO" id="GO:0003677">
    <property type="term" value="F:DNA binding"/>
    <property type="evidence" value="ECO:0007669"/>
    <property type="project" value="UniProtKB-UniRule"/>
</dbReference>
<protein>
    <recommendedName>
        <fullName evidence="3">HMG box domain-containing protein</fullName>
    </recommendedName>
</protein>
<feature type="region of interest" description="Disordered" evidence="2">
    <location>
        <begin position="171"/>
        <end position="220"/>
    </location>
</feature>
<evidence type="ECO:0000313" key="5">
    <source>
        <dbReference type="Proteomes" id="UP001211907"/>
    </source>
</evidence>
<dbReference type="InterPro" id="IPR036910">
    <property type="entry name" value="HMG_box_dom_sf"/>
</dbReference>
<keyword evidence="5" id="KW-1185">Reference proteome</keyword>
<feature type="DNA-binding region" description="HMG box" evidence="1">
    <location>
        <begin position="83"/>
        <end position="148"/>
    </location>
</feature>
<dbReference type="InterPro" id="IPR009071">
    <property type="entry name" value="HMG_box_dom"/>
</dbReference>
<accession>A0AAD5T672</accession>
<dbReference type="AlphaFoldDB" id="A0AAD5T672"/>
<dbReference type="Gene3D" id="1.10.30.10">
    <property type="entry name" value="High mobility group box domain"/>
    <property type="match status" value="1"/>
</dbReference>
<dbReference type="EMBL" id="JADGJH010000842">
    <property type="protein sequence ID" value="KAJ3121988.1"/>
    <property type="molecule type" value="Genomic_DNA"/>
</dbReference>
<evidence type="ECO:0000259" key="3">
    <source>
        <dbReference type="PROSITE" id="PS50118"/>
    </source>
</evidence>
<sequence length="425" mass="47317">MDQEQEQDQLSPRDILMTLRLVLAGIIDLSERPSEIATSNLPIAKTSANQTQSQTQNSVVSEQNLSTVDLSASPLPAPLLPKPSRPASAYTLWAKQVKTNSTPQLVRFCADPDKRRIWNEMSDSEKKPFNDRYANNFIAYKIRCEAYKEQNIRLELQSILTVKKVEIKQDPVTPTRKRKARAKPKVKQELSSRSRRSASGSTKSITNSVPESPSKRAKKSVKIEAPILSTALLYYNESPAQQIPKIKSPVHQDNFLSMLELLNSPDQKTSNRVNGNSAEQSQETFTTPYPPLANFNDYIFGEVSSVAASSSPLETESVPSSSWWPNYLQGFMPTASDINAIANTNDVPEPPDVEEALIQGNTVGSGTSRETGEAKFCEWMQGFMLNNEKVNNADGSRSVSEYNGFLQCEIEKVKSGVKRENFMDD</sequence>
<gene>
    <name evidence="4" type="ORF">HK100_012168</name>
</gene>
<proteinExistence type="predicted"/>
<dbReference type="SUPFAM" id="SSF47095">
    <property type="entry name" value="HMG-box"/>
    <property type="match status" value="1"/>
</dbReference>
<evidence type="ECO:0000256" key="1">
    <source>
        <dbReference type="PROSITE-ProRule" id="PRU00267"/>
    </source>
</evidence>
<dbReference type="GO" id="GO:0005634">
    <property type="term" value="C:nucleus"/>
    <property type="evidence" value="ECO:0007669"/>
    <property type="project" value="UniProtKB-UniRule"/>
</dbReference>
<feature type="compositionally biased region" description="Basic residues" evidence="2">
    <location>
        <begin position="175"/>
        <end position="185"/>
    </location>
</feature>
<evidence type="ECO:0000313" key="4">
    <source>
        <dbReference type="EMBL" id="KAJ3121988.1"/>
    </source>
</evidence>
<feature type="region of interest" description="Disordered" evidence="2">
    <location>
        <begin position="267"/>
        <end position="287"/>
    </location>
</feature>
<dbReference type="Proteomes" id="UP001211907">
    <property type="component" value="Unassembled WGS sequence"/>
</dbReference>